<keyword evidence="4" id="KW-0963">Cytoplasm</keyword>
<comment type="cofactor">
    <cofactor evidence="1">
        <name>FAD</name>
        <dbReference type="ChEBI" id="CHEBI:57692"/>
    </cofactor>
</comment>
<evidence type="ECO:0000313" key="11">
    <source>
        <dbReference type="EMBL" id="NMG46028.1"/>
    </source>
</evidence>
<protein>
    <submittedName>
        <fullName evidence="11">FAD-dependent oxidoreductase</fullName>
    </submittedName>
</protein>
<keyword evidence="5" id="KW-0285">Flavoprotein</keyword>
<proteinExistence type="inferred from homology"/>
<keyword evidence="8" id="KW-0520">NAD</keyword>
<keyword evidence="6" id="KW-0274">FAD</keyword>
<comment type="caution">
    <text evidence="11">The sequence shown here is derived from an EMBL/GenBank/DDBJ whole genome shotgun (WGS) entry which is preliminary data.</text>
</comment>
<comment type="similarity">
    <text evidence="3">Belongs to the FAD-dependent oxidoreductase family.</text>
</comment>
<keyword evidence="7" id="KW-0560">Oxidoreductase</keyword>
<dbReference type="InterPro" id="IPR036188">
    <property type="entry name" value="FAD/NAD-bd_sf"/>
</dbReference>
<dbReference type="Proteomes" id="UP000623795">
    <property type="component" value="Unassembled WGS sequence"/>
</dbReference>
<organism evidence="11 12">
    <name type="scientific">Aromatoleum toluvorans</name>
    <dbReference type="NCBI Taxonomy" id="92002"/>
    <lineage>
        <taxon>Bacteria</taxon>
        <taxon>Pseudomonadati</taxon>
        <taxon>Pseudomonadota</taxon>
        <taxon>Betaproteobacteria</taxon>
        <taxon>Rhodocyclales</taxon>
        <taxon>Rhodocyclaceae</taxon>
        <taxon>Aromatoleum</taxon>
    </lineage>
</organism>
<keyword evidence="12" id="KW-1185">Reference proteome</keyword>
<dbReference type="PANTHER" id="PTHR43429:SF3">
    <property type="entry name" value="NITRITE REDUCTASE [NAD(P)H]"/>
    <property type="match status" value="1"/>
</dbReference>
<dbReference type="PRINTS" id="PR00368">
    <property type="entry name" value="FADPNR"/>
</dbReference>
<reference evidence="11 12" key="1">
    <citation type="submission" date="2019-12" db="EMBL/GenBank/DDBJ databases">
        <title>Comparative genomics gives insights into the taxonomy of the Azoarcus-Aromatoleum group and reveals separate origins of nif in the plant-associated Azoarcus and non-plant-associated Aromatoleum sub-groups.</title>
        <authorList>
            <person name="Lafos M."/>
            <person name="Maluk M."/>
            <person name="Batista M."/>
            <person name="Junghare M."/>
            <person name="Carmona M."/>
            <person name="Faoro H."/>
            <person name="Cruz L.M."/>
            <person name="Battistoni F."/>
            <person name="De Souza E."/>
            <person name="Pedrosa F."/>
            <person name="Chen W.-M."/>
            <person name="Poole P.S."/>
            <person name="Dixon R.A."/>
            <person name="James E.K."/>
        </authorList>
    </citation>
    <scope>NUCLEOTIDE SEQUENCE [LARGE SCALE GENOMIC DNA]</scope>
    <source>
        <strain evidence="11 12">Td21</strain>
    </source>
</reference>
<evidence type="ECO:0000256" key="2">
    <source>
        <dbReference type="ARBA" id="ARBA00004496"/>
    </source>
</evidence>
<gene>
    <name evidence="11" type="ORF">GPA22_20115</name>
</gene>
<name>A0ABX1Q3T6_9RHOO</name>
<evidence type="ECO:0000256" key="4">
    <source>
        <dbReference type="ARBA" id="ARBA00022490"/>
    </source>
</evidence>
<feature type="domain" description="Rubredoxin binding" evidence="10">
    <location>
        <begin position="307"/>
        <end position="378"/>
    </location>
</feature>
<accession>A0ABX1Q3T6</accession>
<evidence type="ECO:0000256" key="6">
    <source>
        <dbReference type="ARBA" id="ARBA00022827"/>
    </source>
</evidence>
<dbReference type="InterPro" id="IPR041364">
    <property type="entry name" value="Rbx-bd"/>
</dbReference>
<dbReference type="Pfam" id="PF07992">
    <property type="entry name" value="Pyr_redox_2"/>
    <property type="match status" value="1"/>
</dbReference>
<evidence type="ECO:0000256" key="7">
    <source>
        <dbReference type="ARBA" id="ARBA00023002"/>
    </source>
</evidence>
<evidence type="ECO:0000313" key="12">
    <source>
        <dbReference type="Proteomes" id="UP000623795"/>
    </source>
</evidence>
<feature type="domain" description="FAD/NAD(P)-binding" evidence="9">
    <location>
        <begin position="4"/>
        <end position="280"/>
    </location>
</feature>
<evidence type="ECO:0000259" key="10">
    <source>
        <dbReference type="Pfam" id="PF18113"/>
    </source>
</evidence>
<evidence type="ECO:0000256" key="8">
    <source>
        <dbReference type="ARBA" id="ARBA00023027"/>
    </source>
</evidence>
<dbReference type="EMBL" id="WTVN01000045">
    <property type="protein sequence ID" value="NMG46028.1"/>
    <property type="molecule type" value="Genomic_DNA"/>
</dbReference>
<dbReference type="RefSeq" id="WP_169257858.1">
    <property type="nucleotide sequence ID" value="NZ_WTVN01000045.1"/>
</dbReference>
<evidence type="ECO:0000256" key="1">
    <source>
        <dbReference type="ARBA" id="ARBA00001974"/>
    </source>
</evidence>
<dbReference type="Gene3D" id="3.30.390.120">
    <property type="match status" value="1"/>
</dbReference>
<dbReference type="InterPro" id="IPR050260">
    <property type="entry name" value="FAD-bd_OxRdtase"/>
</dbReference>
<dbReference type="SUPFAM" id="SSF51905">
    <property type="entry name" value="FAD/NAD(P)-binding domain"/>
    <property type="match status" value="2"/>
</dbReference>
<sequence length="384" mass="39920">MNDRILIIGSGLAGITLVRELRKRDKAVEILVVTADDGSFYSKPSLSNAFAAGKAPDALVLATAAKLAQDLDVQIMAGTFVLGIDAARRVVRTSRGELAYGRLVLAVGAAQLPVPLAGDGAPDILAVNDLADYRVLRQRLAGTRTVAIIGAGLIGCEFANDLSLGGYAVTVFDTAAQPLARLLPASAAAALRSRLEAIGVVFRLDTRLARAERAAAGCRLVDAQGGATHHDLVVSAIGLRPNLALAQSAGLATNLGIVTDTFLRTSDPHIHALGDCAEIDGLFLPYVMPIMQGAKRLAATLTGAPEAVELPAMPIVVKTPACPTVVSPPPAGRAGRWEEESGADGLRAVFRDAVSQQALGFVLQGAYTRERMTLAAAMPALRPC</sequence>
<dbReference type="PANTHER" id="PTHR43429">
    <property type="entry name" value="PYRIDINE NUCLEOTIDE-DISULFIDE OXIDOREDUCTASE DOMAIN-CONTAINING"/>
    <property type="match status" value="1"/>
</dbReference>
<comment type="subcellular location">
    <subcellularLocation>
        <location evidence="2">Cytoplasm</location>
    </subcellularLocation>
</comment>
<evidence type="ECO:0000256" key="3">
    <source>
        <dbReference type="ARBA" id="ARBA00006442"/>
    </source>
</evidence>
<dbReference type="Pfam" id="PF18113">
    <property type="entry name" value="Rbx_binding"/>
    <property type="match status" value="1"/>
</dbReference>
<dbReference type="InterPro" id="IPR023753">
    <property type="entry name" value="FAD/NAD-binding_dom"/>
</dbReference>
<dbReference type="PRINTS" id="PR00411">
    <property type="entry name" value="PNDRDTASEI"/>
</dbReference>
<dbReference type="Gene3D" id="3.50.50.60">
    <property type="entry name" value="FAD/NAD(P)-binding domain"/>
    <property type="match status" value="2"/>
</dbReference>
<evidence type="ECO:0000256" key="5">
    <source>
        <dbReference type="ARBA" id="ARBA00022630"/>
    </source>
</evidence>
<evidence type="ECO:0000259" key="9">
    <source>
        <dbReference type="Pfam" id="PF07992"/>
    </source>
</evidence>